<dbReference type="Pfam" id="PF00043">
    <property type="entry name" value="GST_C"/>
    <property type="match status" value="1"/>
</dbReference>
<dbReference type="InterPro" id="IPR040079">
    <property type="entry name" value="Glutathione_S-Trfase"/>
</dbReference>
<evidence type="ECO:0000259" key="2">
    <source>
        <dbReference type="PROSITE" id="PS50405"/>
    </source>
</evidence>
<dbReference type="PANTHER" id="PTHR44051:SF8">
    <property type="entry name" value="GLUTATHIONE S-TRANSFERASE GSTA"/>
    <property type="match status" value="1"/>
</dbReference>
<proteinExistence type="predicted"/>
<dbReference type="SUPFAM" id="SSF52833">
    <property type="entry name" value="Thioredoxin-like"/>
    <property type="match status" value="1"/>
</dbReference>
<keyword evidence="4" id="KW-1185">Reference proteome</keyword>
<dbReference type="CDD" id="cd03188">
    <property type="entry name" value="GST_C_Beta"/>
    <property type="match status" value="1"/>
</dbReference>
<dbReference type="Gene3D" id="1.20.1050.10">
    <property type="match status" value="1"/>
</dbReference>
<dbReference type="Gene3D" id="3.40.30.10">
    <property type="entry name" value="Glutaredoxin"/>
    <property type="match status" value="1"/>
</dbReference>
<organism evidence="3 4">
    <name type="scientific">Robbsia betulipollinis</name>
    <dbReference type="NCBI Taxonomy" id="2981849"/>
    <lineage>
        <taxon>Bacteria</taxon>
        <taxon>Pseudomonadati</taxon>
        <taxon>Pseudomonadota</taxon>
        <taxon>Betaproteobacteria</taxon>
        <taxon>Burkholderiales</taxon>
        <taxon>Burkholderiaceae</taxon>
        <taxon>Robbsia</taxon>
    </lineage>
</organism>
<dbReference type="InterPro" id="IPR010987">
    <property type="entry name" value="Glutathione-S-Trfase_C-like"/>
</dbReference>
<protein>
    <submittedName>
        <fullName evidence="3">Glutathione binding-like protein</fullName>
    </submittedName>
</protein>
<dbReference type="PANTHER" id="PTHR44051">
    <property type="entry name" value="GLUTATHIONE S-TRANSFERASE-RELATED"/>
    <property type="match status" value="1"/>
</dbReference>
<evidence type="ECO:0000259" key="1">
    <source>
        <dbReference type="PROSITE" id="PS50404"/>
    </source>
</evidence>
<dbReference type="SUPFAM" id="SSF47616">
    <property type="entry name" value="GST C-terminal domain-like"/>
    <property type="match status" value="1"/>
</dbReference>
<dbReference type="SFLD" id="SFLDG01150">
    <property type="entry name" value="Main.1:_Beta-like"/>
    <property type="match status" value="1"/>
</dbReference>
<dbReference type="Proteomes" id="UP001082899">
    <property type="component" value="Unassembled WGS sequence"/>
</dbReference>
<sequence length="196" mass="21822">MKLYMAPGACSLADHIALHEAKMEFERVKVDTKTKQTEHGEDYMAINPKGYVPTLELDDGQRLTENIAILSWVAQRTPALVPPGDMGPVRLLEMLAFISTEIHKQFGRIFKPSSEAEAEAARQKIATRFDFLASTLTGDYLFGQSATVADAYLFVMLLWAKRVKLDVPAALQQFGERMKARPAVELALKHEGLETA</sequence>
<dbReference type="SFLD" id="SFLDG00358">
    <property type="entry name" value="Main_(cytGST)"/>
    <property type="match status" value="1"/>
</dbReference>
<dbReference type="RefSeq" id="WP_267849292.1">
    <property type="nucleotide sequence ID" value="NZ_JAPMXC010000010.1"/>
</dbReference>
<feature type="domain" description="GST N-terminal" evidence="1">
    <location>
        <begin position="1"/>
        <end position="81"/>
    </location>
</feature>
<dbReference type="SFLD" id="SFLDS00019">
    <property type="entry name" value="Glutathione_Transferase_(cytos"/>
    <property type="match status" value="1"/>
</dbReference>
<dbReference type="InterPro" id="IPR004046">
    <property type="entry name" value="GST_C"/>
</dbReference>
<gene>
    <name evidence="3" type="ORF">OVY01_19780</name>
</gene>
<dbReference type="InterPro" id="IPR036282">
    <property type="entry name" value="Glutathione-S-Trfase_C_sf"/>
</dbReference>
<comment type="caution">
    <text evidence="3">The sequence shown here is derived from an EMBL/GenBank/DDBJ whole genome shotgun (WGS) entry which is preliminary data.</text>
</comment>
<dbReference type="PROSITE" id="PS50405">
    <property type="entry name" value="GST_CTER"/>
    <property type="match status" value="1"/>
</dbReference>
<dbReference type="CDD" id="cd03057">
    <property type="entry name" value="GST_N_Beta"/>
    <property type="match status" value="1"/>
</dbReference>
<evidence type="ECO:0000313" key="4">
    <source>
        <dbReference type="Proteomes" id="UP001082899"/>
    </source>
</evidence>
<dbReference type="InterPro" id="IPR036249">
    <property type="entry name" value="Thioredoxin-like_sf"/>
</dbReference>
<dbReference type="Pfam" id="PF13409">
    <property type="entry name" value="GST_N_2"/>
    <property type="match status" value="1"/>
</dbReference>
<dbReference type="PROSITE" id="PS50404">
    <property type="entry name" value="GST_NTER"/>
    <property type="match status" value="1"/>
</dbReference>
<dbReference type="EMBL" id="JAPMXC010000010">
    <property type="protein sequence ID" value="MCY0389389.1"/>
    <property type="molecule type" value="Genomic_DNA"/>
</dbReference>
<feature type="domain" description="GST C-terminal" evidence="2">
    <location>
        <begin position="84"/>
        <end position="196"/>
    </location>
</feature>
<dbReference type="InterPro" id="IPR004045">
    <property type="entry name" value="Glutathione_S-Trfase_N"/>
</dbReference>
<accession>A0ABT3ZS68</accession>
<name>A0ABT3ZS68_9BURK</name>
<evidence type="ECO:0000313" key="3">
    <source>
        <dbReference type="EMBL" id="MCY0389389.1"/>
    </source>
</evidence>
<reference evidence="3" key="1">
    <citation type="submission" date="2022-11" db="EMBL/GenBank/DDBJ databases">
        <title>Robbsia betulipollinis sp. nov., isolated from pollen of birch (Betula pendula).</title>
        <authorList>
            <person name="Shi H."/>
            <person name="Ambika Manirajan B."/>
            <person name="Ratering S."/>
            <person name="Geissler-Plaum R."/>
            <person name="Schnell S."/>
        </authorList>
    </citation>
    <scope>NUCLEOTIDE SEQUENCE</scope>
    <source>
        <strain evidence="3">Bb-Pol-6</strain>
    </source>
</reference>